<feature type="transmembrane region" description="Helical" evidence="1">
    <location>
        <begin position="88"/>
        <end position="110"/>
    </location>
</feature>
<keyword evidence="3" id="KW-1185">Reference proteome</keyword>
<protein>
    <recommendedName>
        <fullName evidence="4">Flippase-like domain-containing protein</fullName>
    </recommendedName>
</protein>
<name>A0ABV8RNE2_9SPHN</name>
<feature type="transmembrane region" description="Helical" evidence="1">
    <location>
        <begin position="266"/>
        <end position="291"/>
    </location>
</feature>
<dbReference type="RefSeq" id="WP_379537274.1">
    <property type="nucleotide sequence ID" value="NZ_JBHSDR010000003.1"/>
</dbReference>
<proteinExistence type="predicted"/>
<evidence type="ECO:0000313" key="3">
    <source>
        <dbReference type="Proteomes" id="UP001595828"/>
    </source>
</evidence>
<evidence type="ECO:0008006" key="4">
    <source>
        <dbReference type="Google" id="ProtNLM"/>
    </source>
</evidence>
<sequence>MSTPLAGPDPALLETGASWITRLAAPILSLAILAVVAARMARFDFTGTWALLPTSFAFWLVYAAFYLSPPVADWIIFRRLWKLPAAGFVALLRKLVGNELLVGYAGELYLYGWARKRIGMVGAPFGTIKDVAILSAVVGNVATLLMMIVAWPVLRTLALGHDGPAFAVSIGVVLAISAAAMLWRKRLFTLPRPDLAFVVVVHAARTVATTGLAALMWHLALPTVPLGTWLLLAALRLLISRLPFVANKDLIFAGLALVVMGQDRPVAQLVALIAGITVATHVVLGALLAAAELAGWLRRA</sequence>
<keyword evidence="1" id="KW-0472">Membrane</keyword>
<dbReference type="Proteomes" id="UP001595828">
    <property type="component" value="Unassembled WGS sequence"/>
</dbReference>
<evidence type="ECO:0000256" key="1">
    <source>
        <dbReference type="SAM" id="Phobius"/>
    </source>
</evidence>
<accession>A0ABV8RNE2</accession>
<feature type="transmembrane region" description="Helical" evidence="1">
    <location>
        <begin position="20"/>
        <end position="38"/>
    </location>
</feature>
<reference evidence="3" key="1">
    <citation type="journal article" date="2019" name="Int. J. Syst. Evol. Microbiol.">
        <title>The Global Catalogue of Microorganisms (GCM) 10K type strain sequencing project: providing services to taxonomists for standard genome sequencing and annotation.</title>
        <authorList>
            <consortium name="The Broad Institute Genomics Platform"/>
            <consortium name="The Broad Institute Genome Sequencing Center for Infectious Disease"/>
            <person name="Wu L."/>
            <person name="Ma J."/>
        </authorList>
    </citation>
    <scope>NUCLEOTIDE SEQUENCE [LARGE SCALE GENOMIC DNA]</scope>
    <source>
        <strain evidence="3">CGMCC 1.12989</strain>
    </source>
</reference>
<organism evidence="2 3">
    <name type="scientific">Novosphingobium tardum</name>
    <dbReference type="NCBI Taxonomy" id="1538021"/>
    <lineage>
        <taxon>Bacteria</taxon>
        <taxon>Pseudomonadati</taxon>
        <taxon>Pseudomonadota</taxon>
        <taxon>Alphaproteobacteria</taxon>
        <taxon>Sphingomonadales</taxon>
        <taxon>Sphingomonadaceae</taxon>
        <taxon>Novosphingobium</taxon>
    </lineage>
</organism>
<keyword evidence="1" id="KW-1133">Transmembrane helix</keyword>
<feature type="transmembrane region" description="Helical" evidence="1">
    <location>
        <begin position="50"/>
        <end position="68"/>
    </location>
</feature>
<keyword evidence="1" id="KW-0812">Transmembrane</keyword>
<feature type="transmembrane region" description="Helical" evidence="1">
    <location>
        <begin position="131"/>
        <end position="153"/>
    </location>
</feature>
<feature type="transmembrane region" description="Helical" evidence="1">
    <location>
        <begin position="195"/>
        <end position="220"/>
    </location>
</feature>
<feature type="transmembrane region" description="Helical" evidence="1">
    <location>
        <begin position="165"/>
        <end position="183"/>
    </location>
</feature>
<evidence type="ECO:0000313" key="2">
    <source>
        <dbReference type="EMBL" id="MFC4293791.1"/>
    </source>
</evidence>
<comment type="caution">
    <text evidence="2">The sequence shown here is derived from an EMBL/GenBank/DDBJ whole genome shotgun (WGS) entry which is preliminary data.</text>
</comment>
<gene>
    <name evidence="2" type="ORF">ACFO0A_01825</name>
</gene>
<dbReference type="EMBL" id="JBHSDR010000003">
    <property type="protein sequence ID" value="MFC4293791.1"/>
    <property type="molecule type" value="Genomic_DNA"/>
</dbReference>